<keyword evidence="2" id="KW-1185">Reference proteome</keyword>
<gene>
    <name evidence="1" type="ORF">MRB53_009992</name>
</gene>
<dbReference type="EMBL" id="CM056811">
    <property type="protein sequence ID" value="KAJ8635725.1"/>
    <property type="molecule type" value="Genomic_DNA"/>
</dbReference>
<dbReference type="Proteomes" id="UP001234297">
    <property type="component" value="Chromosome 3"/>
</dbReference>
<sequence length="497" mass="55463">MSQSEHVEDGGMEEGRCRSGSDGASRFVPDPGNVAAVVAGFGSGSAPSIPCLRSLCFEMGKMTFLAGNLTIQFSVDLRSRNLLIPWVKKASAISCSKASQSYFMRCICRNYFQSKGGNSPRHSSYSTFLKDATTQGSWILHDGARYKCSYTKRIFDAANVGYRLGSYNVHNMDIPFFGNLLSPNMLGPLKITRLLLVIELSEDDIGHDLGVEDQGFSEVFERPNAEFKIFNDNDASEMDAPSMSMAKQDARTMAIEVLAKRALTTVELHKKLRGKKFPLHEVEAVIADFQGRGLLNDYLYAETFSRSRWFSLSWGPRRIKQALLRKGVTEQDAERAMKEVFEDGDCGADQGTHLGMSKISLDRLLAEASKQWLRGKDVPLETRKSRIVRWLQYRGFNWGGTDVSALLYHVVSGIQQQFTSRLTYLGLHLPANIASEWDIPTTQMIWRALIVSPVPDRWRSSIVCCASLLMGVLWSMNTTAVDGNSFGQPVCWSSYSL</sequence>
<reference evidence="1 2" key="1">
    <citation type="journal article" date="2022" name="Hortic Res">
        <title>A haplotype resolved chromosomal level avocado genome allows analysis of novel avocado genes.</title>
        <authorList>
            <person name="Nath O."/>
            <person name="Fletcher S.J."/>
            <person name="Hayward A."/>
            <person name="Shaw L.M."/>
            <person name="Masouleh A.K."/>
            <person name="Furtado A."/>
            <person name="Henry R.J."/>
            <person name="Mitter N."/>
        </authorList>
    </citation>
    <scope>NUCLEOTIDE SEQUENCE [LARGE SCALE GENOMIC DNA]</scope>
    <source>
        <strain evidence="2">cv. Hass</strain>
    </source>
</reference>
<organism evidence="1 2">
    <name type="scientific">Persea americana</name>
    <name type="common">Avocado</name>
    <dbReference type="NCBI Taxonomy" id="3435"/>
    <lineage>
        <taxon>Eukaryota</taxon>
        <taxon>Viridiplantae</taxon>
        <taxon>Streptophyta</taxon>
        <taxon>Embryophyta</taxon>
        <taxon>Tracheophyta</taxon>
        <taxon>Spermatophyta</taxon>
        <taxon>Magnoliopsida</taxon>
        <taxon>Magnoliidae</taxon>
        <taxon>Laurales</taxon>
        <taxon>Lauraceae</taxon>
        <taxon>Persea</taxon>
    </lineage>
</organism>
<proteinExistence type="predicted"/>
<name>A0ACC2LQS6_PERAE</name>
<evidence type="ECO:0000313" key="1">
    <source>
        <dbReference type="EMBL" id="KAJ8635725.1"/>
    </source>
</evidence>
<comment type="caution">
    <text evidence="1">The sequence shown here is derived from an EMBL/GenBank/DDBJ whole genome shotgun (WGS) entry which is preliminary data.</text>
</comment>
<protein>
    <submittedName>
        <fullName evidence="1">Uncharacterized protein</fullName>
    </submittedName>
</protein>
<accession>A0ACC2LQS6</accession>
<evidence type="ECO:0000313" key="2">
    <source>
        <dbReference type="Proteomes" id="UP001234297"/>
    </source>
</evidence>